<keyword evidence="2" id="KW-1185">Reference proteome</keyword>
<accession>A0ACC2UT66</accession>
<evidence type="ECO:0000313" key="2">
    <source>
        <dbReference type="Proteomes" id="UP001165960"/>
    </source>
</evidence>
<sequence length="87" mass="9960">MLNSPRCSKLKAKMFLPLVLRPIMVVLVPLDSLSSHDSVDSAKKFEPKFRLARAGLGENPKTGRKQRKERKNRDKKFRGTKKVKPTK</sequence>
<dbReference type="Proteomes" id="UP001165960">
    <property type="component" value="Unassembled WGS sequence"/>
</dbReference>
<proteinExistence type="predicted"/>
<protein>
    <submittedName>
        <fullName evidence="1">Uncharacterized protein</fullName>
    </submittedName>
</protein>
<comment type="caution">
    <text evidence="1">The sequence shown here is derived from an EMBL/GenBank/DDBJ whole genome shotgun (WGS) entry which is preliminary data.</text>
</comment>
<name>A0ACC2UT66_9FUNG</name>
<organism evidence="1 2">
    <name type="scientific">Entomophthora muscae</name>
    <dbReference type="NCBI Taxonomy" id="34485"/>
    <lineage>
        <taxon>Eukaryota</taxon>
        <taxon>Fungi</taxon>
        <taxon>Fungi incertae sedis</taxon>
        <taxon>Zoopagomycota</taxon>
        <taxon>Entomophthoromycotina</taxon>
        <taxon>Entomophthoromycetes</taxon>
        <taxon>Entomophthorales</taxon>
        <taxon>Entomophthoraceae</taxon>
        <taxon>Entomophthora</taxon>
    </lineage>
</organism>
<reference evidence="1" key="1">
    <citation type="submission" date="2022-04" db="EMBL/GenBank/DDBJ databases">
        <title>Genome of the entomopathogenic fungus Entomophthora muscae.</title>
        <authorList>
            <person name="Elya C."/>
            <person name="Lovett B.R."/>
            <person name="Lee E."/>
            <person name="Macias A.M."/>
            <person name="Hajek A.E."/>
            <person name="De Bivort B.L."/>
            <person name="Kasson M.T."/>
            <person name="De Fine Licht H.H."/>
            <person name="Stajich J.E."/>
        </authorList>
    </citation>
    <scope>NUCLEOTIDE SEQUENCE</scope>
    <source>
        <strain evidence="1">Berkeley</strain>
    </source>
</reference>
<gene>
    <name evidence="1" type="ORF">DSO57_1003822</name>
</gene>
<dbReference type="EMBL" id="QTSX02000009">
    <property type="protein sequence ID" value="KAJ9090294.1"/>
    <property type="molecule type" value="Genomic_DNA"/>
</dbReference>
<evidence type="ECO:0000313" key="1">
    <source>
        <dbReference type="EMBL" id="KAJ9090294.1"/>
    </source>
</evidence>